<feature type="coiled-coil region" evidence="6">
    <location>
        <begin position="148"/>
        <end position="175"/>
    </location>
</feature>
<dbReference type="EMBL" id="QYTW02000002">
    <property type="protein sequence ID" value="RST60974.1"/>
    <property type="molecule type" value="Genomic_DNA"/>
</dbReference>
<dbReference type="InterPro" id="IPR007848">
    <property type="entry name" value="Small_mtfrase_dom"/>
</dbReference>
<dbReference type="NCBIfam" id="TIGR03534">
    <property type="entry name" value="RF_mod_PrmC"/>
    <property type="match status" value="1"/>
</dbReference>
<dbReference type="Gene3D" id="3.40.50.150">
    <property type="entry name" value="Vaccinia Virus protein VP39"/>
    <property type="match status" value="1"/>
</dbReference>
<evidence type="ECO:0000313" key="10">
    <source>
        <dbReference type="EMBL" id="RST60974.1"/>
    </source>
</evidence>
<dbReference type="InterPro" id="IPR050320">
    <property type="entry name" value="N5-glutamine_MTase"/>
</dbReference>
<evidence type="ECO:0000256" key="1">
    <source>
        <dbReference type="ARBA" id="ARBA00022603"/>
    </source>
</evidence>
<dbReference type="InterPro" id="IPR019874">
    <property type="entry name" value="RF_methyltr_PrmC"/>
</dbReference>
<dbReference type="GO" id="GO:0003676">
    <property type="term" value="F:nucleic acid binding"/>
    <property type="evidence" value="ECO:0007669"/>
    <property type="project" value="InterPro"/>
</dbReference>
<feature type="domain" description="Methyltransferase small" evidence="7">
    <location>
        <begin position="113"/>
        <end position="206"/>
    </location>
</feature>
<dbReference type="InterPro" id="IPR040758">
    <property type="entry name" value="PrmC_N"/>
</dbReference>
<evidence type="ECO:0000256" key="4">
    <source>
        <dbReference type="ARBA" id="ARBA00048391"/>
    </source>
</evidence>
<dbReference type="NCBIfam" id="TIGR00536">
    <property type="entry name" value="hemK_fam"/>
    <property type="match status" value="1"/>
</dbReference>
<dbReference type="PROSITE" id="PS00092">
    <property type="entry name" value="N6_MTASE"/>
    <property type="match status" value="1"/>
</dbReference>
<feature type="binding site" evidence="5">
    <location>
        <begin position="126"/>
        <end position="130"/>
    </location>
    <ligand>
        <name>S-adenosyl-L-methionine</name>
        <dbReference type="ChEBI" id="CHEBI:59789"/>
    </ligand>
</feature>
<evidence type="ECO:0000313" key="9">
    <source>
        <dbReference type="EMBL" id="GIN97610.1"/>
    </source>
</evidence>
<gene>
    <name evidence="5 10" type="primary">prmC</name>
    <name evidence="10" type="ORF">D5F11_002670</name>
    <name evidence="9" type="ORF">J6TS1_34800</name>
</gene>
<reference evidence="10 11" key="1">
    <citation type="submission" date="2018-12" db="EMBL/GenBank/DDBJ databases">
        <authorList>
            <person name="Sun L."/>
            <person name="Chen Z."/>
        </authorList>
    </citation>
    <scope>NUCLEOTIDE SEQUENCE [LARGE SCALE GENOMIC DNA]</scope>
    <source>
        <strain evidence="10 11">LMG 29736</strain>
    </source>
</reference>
<organism evidence="10 11">
    <name type="scientific">Siminovitchia terrae</name>
    <name type="common">Bacillus terrae</name>
    <dbReference type="NCBI Taxonomy" id="1914933"/>
    <lineage>
        <taxon>Bacteria</taxon>
        <taxon>Bacillati</taxon>
        <taxon>Bacillota</taxon>
        <taxon>Bacilli</taxon>
        <taxon>Bacillales</taxon>
        <taxon>Bacillaceae</taxon>
        <taxon>Siminovitchia</taxon>
    </lineage>
</organism>
<dbReference type="RefSeq" id="WP_120114842.1">
    <property type="nucleotide sequence ID" value="NZ_BORI01000005.1"/>
</dbReference>
<evidence type="ECO:0000256" key="2">
    <source>
        <dbReference type="ARBA" id="ARBA00022679"/>
    </source>
</evidence>
<evidence type="ECO:0000259" key="8">
    <source>
        <dbReference type="Pfam" id="PF17827"/>
    </source>
</evidence>
<comment type="catalytic activity">
    <reaction evidence="4 5">
        <text>L-glutaminyl-[peptide chain release factor] + S-adenosyl-L-methionine = N(5)-methyl-L-glutaminyl-[peptide chain release factor] + S-adenosyl-L-homocysteine + H(+)</text>
        <dbReference type="Rhea" id="RHEA:42896"/>
        <dbReference type="Rhea" id="RHEA-COMP:10271"/>
        <dbReference type="Rhea" id="RHEA-COMP:10272"/>
        <dbReference type="ChEBI" id="CHEBI:15378"/>
        <dbReference type="ChEBI" id="CHEBI:30011"/>
        <dbReference type="ChEBI" id="CHEBI:57856"/>
        <dbReference type="ChEBI" id="CHEBI:59789"/>
        <dbReference type="ChEBI" id="CHEBI:61891"/>
        <dbReference type="EC" id="2.1.1.297"/>
    </reaction>
</comment>
<dbReference type="InterPro" id="IPR004556">
    <property type="entry name" value="HemK-like"/>
</dbReference>
<dbReference type="Proteomes" id="UP000287296">
    <property type="component" value="Unassembled WGS sequence"/>
</dbReference>
<dbReference type="EMBL" id="BORJ01000010">
    <property type="protein sequence ID" value="GIN97610.1"/>
    <property type="molecule type" value="Genomic_DNA"/>
</dbReference>
<dbReference type="CDD" id="cd02440">
    <property type="entry name" value="AdoMet_MTases"/>
    <property type="match status" value="1"/>
</dbReference>
<dbReference type="Proteomes" id="UP000680670">
    <property type="component" value="Unassembled WGS sequence"/>
</dbReference>
<feature type="binding site" evidence="5">
    <location>
        <position position="149"/>
    </location>
    <ligand>
        <name>S-adenosyl-L-methionine</name>
        <dbReference type="ChEBI" id="CHEBI:59789"/>
    </ligand>
</feature>
<proteinExistence type="inferred from homology"/>
<keyword evidence="2 5" id="KW-0808">Transferase</keyword>
<comment type="function">
    <text evidence="5">Methylates the class 1 translation termination release factors RF1/PrfA and RF2/PrfB on the glutamine residue of the universally conserved GGQ motif.</text>
</comment>
<dbReference type="Pfam" id="PF05175">
    <property type="entry name" value="MTS"/>
    <property type="match status" value="1"/>
</dbReference>
<evidence type="ECO:0000256" key="5">
    <source>
        <dbReference type="HAMAP-Rule" id="MF_02126"/>
    </source>
</evidence>
<dbReference type="AlphaFoldDB" id="A0A429XBY7"/>
<dbReference type="OrthoDB" id="9800643at2"/>
<dbReference type="PANTHER" id="PTHR18895:SF74">
    <property type="entry name" value="MTRF1L RELEASE FACTOR GLUTAMINE METHYLTRANSFERASE"/>
    <property type="match status" value="1"/>
</dbReference>
<dbReference type="SUPFAM" id="SSF53335">
    <property type="entry name" value="S-adenosyl-L-methionine-dependent methyltransferases"/>
    <property type="match status" value="1"/>
</dbReference>
<name>A0A429XBY7_SIMTE</name>
<dbReference type="GO" id="GO:0102559">
    <property type="term" value="F:peptide chain release factor N(5)-glutamine methyltransferase activity"/>
    <property type="evidence" value="ECO:0007669"/>
    <property type="project" value="UniProtKB-EC"/>
</dbReference>
<keyword evidence="6" id="KW-0175">Coiled coil</keyword>
<protein>
    <recommendedName>
        <fullName evidence="5">Release factor glutamine methyltransferase</fullName>
        <shortName evidence="5">RF MTase</shortName>
        <ecNumber evidence="5">2.1.1.297</ecNumber>
    </recommendedName>
    <alternativeName>
        <fullName evidence="5">N5-glutamine methyltransferase PrmC</fullName>
    </alternativeName>
    <alternativeName>
        <fullName evidence="5">Protein-(glutamine-N5) MTase PrmC</fullName>
    </alternativeName>
    <alternativeName>
        <fullName evidence="5">Protein-glutamine N-methyltransferase PrmC</fullName>
    </alternativeName>
</protein>
<sequence length="291" mass="32311">MSNERTIFKALSWASSFLIENGRDANAGEILLRAQLNMSRSKLLAEQKMPLAEQEWNRFEEAVKEHAAGKPVQHIIGYEEFYGRKFLVNEDVLIPRPETEELIEAALKKLGTTFKSLSGLKAADIGTGSGAIAVTLKLERPVLSIFASDLSERALQTAKKNAECLNAEVQFLQGDLLQPFIDNGLKLDIIVSNPPYIPAHDELSDVVSEHEPHSALFGGEDGLDFYRRFASELPNVLKEQSLVVFEIGDGQGKDVSLLLEKSFPEAEIDVVRDINGRERIVTMAVQKISFD</sequence>
<dbReference type="PANTHER" id="PTHR18895">
    <property type="entry name" value="HEMK METHYLTRANSFERASE"/>
    <property type="match status" value="1"/>
</dbReference>
<comment type="caution">
    <text evidence="5">Lacks conserved residue(s) required for the propagation of feature annotation.</text>
</comment>
<reference evidence="9 12" key="2">
    <citation type="submission" date="2021-03" db="EMBL/GenBank/DDBJ databases">
        <title>Antimicrobial resistance genes in bacteria isolated from Japanese honey, and their potential for conferring macrolide and lincosamide resistance in the American foulbrood pathogen Paenibacillus larvae.</title>
        <authorList>
            <person name="Okamoto M."/>
            <person name="Kumagai M."/>
            <person name="Kanamori H."/>
            <person name="Takamatsu D."/>
        </authorList>
    </citation>
    <scope>NUCLEOTIDE SEQUENCE [LARGE SCALE GENOMIC DNA]</scope>
    <source>
        <strain evidence="9 12">J6TS1</strain>
    </source>
</reference>
<evidence type="ECO:0000256" key="6">
    <source>
        <dbReference type="SAM" id="Coils"/>
    </source>
</evidence>
<keyword evidence="1 5" id="KW-0489">Methyltransferase</keyword>
<evidence type="ECO:0000313" key="12">
    <source>
        <dbReference type="Proteomes" id="UP000680670"/>
    </source>
</evidence>
<evidence type="ECO:0000259" key="7">
    <source>
        <dbReference type="Pfam" id="PF05175"/>
    </source>
</evidence>
<dbReference type="InterPro" id="IPR029063">
    <property type="entry name" value="SAM-dependent_MTases_sf"/>
</dbReference>
<feature type="binding site" evidence="5">
    <location>
        <begin position="193"/>
        <end position="196"/>
    </location>
    <ligand>
        <name>substrate</name>
    </ligand>
</feature>
<keyword evidence="12" id="KW-1185">Reference proteome</keyword>
<comment type="caution">
    <text evidence="10">The sequence shown here is derived from an EMBL/GenBank/DDBJ whole genome shotgun (WGS) entry which is preliminary data.</text>
</comment>
<feature type="domain" description="Release factor glutamine methyltransferase N-terminal" evidence="8">
    <location>
        <begin position="10"/>
        <end position="77"/>
    </location>
</feature>
<dbReference type="Pfam" id="PF17827">
    <property type="entry name" value="PrmC_N"/>
    <property type="match status" value="1"/>
</dbReference>
<dbReference type="HAMAP" id="MF_02126">
    <property type="entry name" value="RF_methyltr_PrmC"/>
    <property type="match status" value="1"/>
</dbReference>
<evidence type="ECO:0000313" key="11">
    <source>
        <dbReference type="Proteomes" id="UP000287296"/>
    </source>
</evidence>
<comment type="similarity">
    <text evidence="5">Belongs to the protein N5-glutamine methyltransferase family. PrmC subfamily.</text>
</comment>
<keyword evidence="3 5" id="KW-0949">S-adenosyl-L-methionine</keyword>
<dbReference type="EC" id="2.1.1.297" evidence="5"/>
<dbReference type="InterPro" id="IPR002052">
    <property type="entry name" value="DNA_methylase_N6_adenine_CS"/>
</dbReference>
<evidence type="ECO:0000256" key="3">
    <source>
        <dbReference type="ARBA" id="ARBA00022691"/>
    </source>
</evidence>
<dbReference type="Gene3D" id="1.10.8.10">
    <property type="entry name" value="DNA helicase RuvA subunit, C-terminal domain"/>
    <property type="match status" value="1"/>
</dbReference>
<feature type="binding site" evidence="5">
    <location>
        <position position="193"/>
    </location>
    <ligand>
        <name>S-adenosyl-L-methionine</name>
        <dbReference type="ChEBI" id="CHEBI:59789"/>
    </ligand>
</feature>
<accession>A0A429XBY7</accession>
<dbReference type="GO" id="GO:0032259">
    <property type="term" value="P:methylation"/>
    <property type="evidence" value="ECO:0007669"/>
    <property type="project" value="UniProtKB-KW"/>
</dbReference>